<feature type="region of interest" description="Disordered" evidence="11">
    <location>
        <begin position="1"/>
        <end position="26"/>
    </location>
</feature>
<keyword evidence="4" id="KW-1003">Cell membrane</keyword>
<dbReference type="OrthoDB" id="7304620at2"/>
<evidence type="ECO:0000256" key="5">
    <source>
        <dbReference type="ARBA" id="ARBA00022500"/>
    </source>
</evidence>
<keyword evidence="12" id="KW-0282">Flagellum</keyword>
<name>A0A6I4U6A4_9SPHN</name>
<comment type="function">
    <text evidence="1 10">Controls the rotational direction of flagella during chemotaxis.</text>
</comment>
<comment type="subcellular location">
    <subcellularLocation>
        <location evidence="10">Cell inner membrane</location>
    </subcellularLocation>
    <subcellularLocation>
        <location evidence="2">Cell membrane</location>
        <topology evidence="2">Single-pass membrane protein</topology>
    </subcellularLocation>
</comment>
<keyword evidence="13" id="KW-1185">Reference proteome</keyword>
<dbReference type="PANTHER" id="PTHR35091">
    <property type="entry name" value="FLAGELLAR PROTEIN FLIL"/>
    <property type="match status" value="1"/>
</dbReference>
<dbReference type="GO" id="GO:0071978">
    <property type="term" value="P:bacterial-type flagellum-dependent swarming motility"/>
    <property type="evidence" value="ECO:0007669"/>
    <property type="project" value="TreeGrafter"/>
</dbReference>
<evidence type="ECO:0000256" key="4">
    <source>
        <dbReference type="ARBA" id="ARBA00022475"/>
    </source>
</evidence>
<evidence type="ECO:0000256" key="6">
    <source>
        <dbReference type="ARBA" id="ARBA00022692"/>
    </source>
</evidence>
<accession>A0A6I4U6A4</accession>
<gene>
    <name evidence="12" type="ORF">GRI68_09575</name>
</gene>
<keyword evidence="7 10" id="KW-0283">Flagellar rotation</keyword>
<proteinExistence type="inferred from homology"/>
<keyword evidence="6" id="KW-0812">Transmembrane</keyword>
<dbReference type="PANTHER" id="PTHR35091:SF2">
    <property type="entry name" value="FLAGELLAR PROTEIN FLIL"/>
    <property type="match status" value="1"/>
</dbReference>
<keyword evidence="8" id="KW-1133">Transmembrane helix</keyword>
<evidence type="ECO:0000313" key="13">
    <source>
        <dbReference type="Proteomes" id="UP000429229"/>
    </source>
</evidence>
<dbReference type="GO" id="GO:0009425">
    <property type="term" value="C:bacterial-type flagellum basal body"/>
    <property type="evidence" value="ECO:0007669"/>
    <property type="project" value="InterPro"/>
</dbReference>
<dbReference type="InterPro" id="IPR005503">
    <property type="entry name" value="FliL"/>
</dbReference>
<evidence type="ECO:0000256" key="3">
    <source>
        <dbReference type="ARBA" id="ARBA00008281"/>
    </source>
</evidence>
<dbReference type="AlphaFoldDB" id="A0A6I4U6A4"/>
<reference evidence="12 13" key="1">
    <citation type="submission" date="2019-12" db="EMBL/GenBank/DDBJ databases">
        <title>Genomic-based taxomic classification of the family Erythrobacteraceae.</title>
        <authorList>
            <person name="Xu L."/>
        </authorList>
    </citation>
    <scope>NUCLEOTIDE SEQUENCE [LARGE SCALE GENOMIC DNA]</scope>
    <source>
        <strain evidence="12 13">LMG 29519</strain>
    </source>
</reference>
<dbReference type="GO" id="GO:0005886">
    <property type="term" value="C:plasma membrane"/>
    <property type="evidence" value="ECO:0007669"/>
    <property type="project" value="UniProtKB-SubCell"/>
</dbReference>
<evidence type="ECO:0000313" key="12">
    <source>
        <dbReference type="EMBL" id="MXP10425.1"/>
    </source>
</evidence>
<dbReference type="GO" id="GO:0006935">
    <property type="term" value="P:chemotaxis"/>
    <property type="evidence" value="ECO:0007669"/>
    <property type="project" value="UniProtKB-KW"/>
</dbReference>
<keyword evidence="12" id="KW-0966">Cell projection</keyword>
<keyword evidence="10" id="KW-0997">Cell inner membrane</keyword>
<organism evidence="12 13">
    <name type="scientific">Alteriqipengyuania halimionae</name>
    <dbReference type="NCBI Taxonomy" id="1926630"/>
    <lineage>
        <taxon>Bacteria</taxon>
        <taxon>Pseudomonadati</taxon>
        <taxon>Pseudomonadota</taxon>
        <taxon>Alphaproteobacteria</taxon>
        <taxon>Sphingomonadales</taxon>
        <taxon>Erythrobacteraceae</taxon>
        <taxon>Alteriqipengyuania</taxon>
    </lineage>
</organism>
<evidence type="ECO:0000256" key="1">
    <source>
        <dbReference type="ARBA" id="ARBA00002254"/>
    </source>
</evidence>
<keyword evidence="9 10" id="KW-0472">Membrane</keyword>
<evidence type="ECO:0000256" key="7">
    <source>
        <dbReference type="ARBA" id="ARBA00022779"/>
    </source>
</evidence>
<comment type="similarity">
    <text evidence="3 10">Belongs to the FliL family.</text>
</comment>
<evidence type="ECO:0000256" key="8">
    <source>
        <dbReference type="ARBA" id="ARBA00022989"/>
    </source>
</evidence>
<feature type="compositionally biased region" description="Basic and acidic residues" evidence="11">
    <location>
        <begin position="11"/>
        <end position="22"/>
    </location>
</feature>
<evidence type="ECO:0000256" key="10">
    <source>
        <dbReference type="RuleBase" id="RU364125"/>
    </source>
</evidence>
<protein>
    <recommendedName>
        <fullName evidence="10">Flagellar protein FliL</fullName>
    </recommendedName>
</protein>
<evidence type="ECO:0000256" key="11">
    <source>
        <dbReference type="SAM" id="MobiDB-lite"/>
    </source>
</evidence>
<keyword evidence="12" id="KW-0969">Cilium</keyword>
<dbReference type="EMBL" id="WTYR01000001">
    <property type="protein sequence ID" value="MXP10425.1"/>
    <property type="molecule type" value="Genomic_DNA"/>
</dbReference>
<dbReference type="Proteomes" id="UP000429229">
    <property type="component" value="Unassembled WGS sequence"/>
</dbReference>
<dbReference type="Pfam" id="PF03748">
    <property type="entry name" value="FliL"/>
    <property type="match status" value="1"/>
</dbReference>
<evidence type="ECO:0000256" key="9">
    <source>
        <dbReference type="ARBA" id="ARBA00023136"/>
    </source>
</evidence>
<sequence length="128" mass="13825">MAAYLMGGDHAGSDTDGEHGDTSGEGTDVALVAVEPLLVNLRTNDGQARFLKLRILLAAESPDDVETIETKLPLIIDRYQPFLRELRPEDLAGSAAVYRLKEELILRAADAVGKGVVADVLIQDLIQQ</sequence>
<comment type="caution">
    <text evidence="12">The sequence shown here is derived from an EMBL/GenBank/DDBJ whole genome shotgun (WGS) entry which is preliminary data.</text>
</comment>
<evidence type="ECO:0000256" key="2">
    <source>
        <dbReference type="ARBA" id="ARBA00004162"/>
    </source>
</evidence>
<keyword evidence="5 10" id="KW-0145">Chemotaxis</keyword>